<evidence type="ECO:0000313" key="2">
    <source>
        <dbReference type="Proteomes" id="UP000240944"/>
    </source>
</evidence>
<gene>
    <name evidence="1" type="ORF">SEA_BENTHERDUNTHAT_35</name>
</gene>
<organism evidence="1 2">
    <name type="scientific">Gordonia phage BENtherdunthat</name>
    <dbReference type="NCBI Taxonomy" id="2047830"/>
    <lineage>
        <taxon>Viruses</taxon>
        <taxon>Duplodnaviria</taxon>
        <taxon>Heunggongvirae</taxon>
        <taxon>Uroviricota</taxon>
        <taxon>Caudoviricetes</taxon>
        <taxon>Langleyhallvirinae</taxon>
        <taxon>Getalongvirus</taxon>
        <taxon>Getalongvirus bentherdunthat</taxon>
    </lineage>
</organism>
<keyword evidence="2" id="KW-1185">Reference proteome</keyword>
<accession>A0A2H4PF06</accession>
<dbReference type="Gene3D" id="2.60.120.560">
    <property type="entry name" value="Exo-inulinase, domain 1"/>
    <property type="match status" value="1"/>
</dbReference>
<name>A0A2H4PF06_9CAUD</name>
<dbReference type="Proteomes" id="UP000240944">
    <property type="component" value="Segment"/>
</dbReference>
<evidence type="ECO:0000313" key="1">
    <source>
        <dbReference type="EMBL" id="ATW60805.1"/>
    </source>
</evidence>
<reference evidence="2" key="1">
    <citation type="submission" date="2017-10" db="EMBL/GenBank/DDBJ databases">
        <authorList>
            <person name="Banno H."/>
            <person name="Chua N.-H."/>
        </authorList>
    </citation>
    <scope>NUCLEOTIDE SEQUENCE [LARGE SCALE GENOMIC DNA]</scope>
</reference>
<protein>
    <submittedName>
        <fullName evidence="1">Minor tail protein</fullName>
    </submittedName>
</protein>
<dbReference type="EMBL" id="MG099939">
    <property type="protein sequence ID" value="ATW60805.1"/>
    <property type="molecule type" value="Genomic_DNA"/>
</dbReference>
<sequence length="728" mass="76265">MSGRLTGVYQLPGGGFPPRDSKLWVRVPTDREEGGKTVYAAPIMVPINPPTHPTAPGFYDSGLLGEGPYQIQKAIFGAKDYRSRWYDVVLTSGSHTVQELIEDYDPDLYTPPVVNAVAVLRDETRTARDEAAQILEDVEAGAVPDSAVASKITAADTATRAAVDARITAVGNTAYAPASVAADVAGKLDQSTADGRYAPTVDARVPASNLPALFRTTDSQPFTADSIWNTPIGQDATFEAAGAAATASFLAGAPALNDTLNGYGFYLNVARPSDPIGAGSYVNSGGQTVTFTHRIPYDPVISGGTDGSMRIIDGRFAYDYWKTVKVDDFTYTADFITRTDLLGSGRNGGTRAARWPTAGGLIRAHEVSKCYIPHALALAIPASSLKRGFVWPASAEDAPSLVYSGEVPMGSFFAIPPSVNLSALTLSPEGYALAECLQNYGGYIGDQSASVAIAVEGEAAVVMRPAVERMRADWFNTIFPALRRVTNVAEVAGGPGARRVAAPGPVTVRTDYQETIVDVLAARLRASSGALITSETCATPVSPIGSTPSNRGLGGRAIAWAGFTDQFRIDGGSLKRIAAPDGSARAITLDVGVHNVRFECIVEARHAAGTFYLGAGAADNSNAYRVAIPSNGSLSIQKVVGGGTATPLVGTSAPAGVVAASNTRLGIMVYGPTIYALVNGEVVAEATDSSLQTGTRIIVLAPSDTAWAIRELTVRSVPRLFRKPRAEV</sequence>
<proteinExistence type="predicted"/>